<evidence type="ECO:0000313" key="1">
    <source>
        <dbReference type="EMBL" id="KAJ8126640.1"/>
    </source>
</evidence>
<reference evidence="1" key="1">
    <citation type="submission" date="2022-12" db="EMBL/GenBank/DDBJ databases">
        <title>Genome Sequence of Lasiodiplodia mahajangana.</title>
        <authorList>
            <person name="Buettner E."/>
        </authorList>
    </citation>
    <scope>NUCLEOTIDE SEQUENCE</scope>
    <source>
        <strain evidence="1">VT137</strain>
    </source>
</reference>
<dbReference type="EMBL" id="JAPUUL010001763">
    <property type="protein sequence ID" value="KAJ8126640.1"/>
    <property type="molecule type" value="Genomic_DNA"/>
</dbReference>
<name>A0ACC2JGU4_9PEZI</name>
<evidence type="ECO:0000313" key="2">
    <source>
        <dbReference type="Proteomes" id="UP001153332"/>
    </source>
</evidence>
<gene>
    <name evidence="1" type="ORF">O1611_g6998</name>
</gene>
<protein>
    <submittedName>
        <fullName evidence="1">Uncharacterized protein</fullName>
    </submittedName>
</protein>
<keyword evidence="2" id="KW-1185">Reference proteome</keyword>
<dbReference type="Proteomes" id="UP001153332">
    <property type="component" value="Unassembled WGS sequence"/>
</dbReference>
<sequence>MYVAVGQPSTVAYKSIAQSKRWNRQPIPTGSSDYDKHVGGGVSLTATSDHDDKVQVSTCRYPTNNTDEKPATPPGHLRADSKSSRSNEQTDPSVGSMSIETSPSSIDSADLKNSVPKPVASQPAQPNRGRGNNEAASILMDIYLDSQKRTRSATAAAQRYRLEDDISDQGENGNCTAHSSPIKTVARGHVLAAEIKTCKNGIEQALFSKTQQTVHKPLSSTALLEAKLKTDQSSHQAPCTIDNEFPHRSNFLTTSHDSPTLPVMDNHGSPEKAPSIARGLTNNADRSNGIRYNGKAPVFKPTANFNANVASKDNTQPNEITFNQHQGFVNNSNPAMLSGFIRQTTVGSLAAADTMQVAIIPPSGIHQEPLPNGNFGMGYASPNSASAYGANRQYQQAAGPVTNGQVGHPHFITPGNDFHPDRGQQFNGPYPSTPRQYHPVGNGSPNGPINGGSFGDAKPQNNPSSLSHGYKYGLAGSASDGSISRYYVNEQPNTSTVVARIDHRPINIYPTVGPMEFESSTEEIRNGRSNMLRALTENGRPSLGDLSDPNVFPFIENFKYSCRPEEKGVVVVKNIPYETKRAEVIALLGKTSKILNDREEPVHITMDRVTGKTQDAYCELFSLNAAIELVERFNKKGPENGRTARIGTRVVEVELSSQTSLMATLFPISKCGVKWKGTRPEITMGHKDPWENFKGFFTEEEMVMLSKHIDSPQRSLYARICPERPYECMISTLRKIPWYRADLITLKQRHSVYETCMKMIETLAGKIKRQEREGEPEAEHLRPQPFKRPGHAGESEAERLTPQLFDRLVTSAMLCPGFSVVQKHNIATLACLSEMKCREFNQPRFPDSWTHLWTLVPKADMPIDVLEWYIAVIRAETNRVVQSLDISHRAALQGMMDGLDGYWGFYWAEANFPVGRVWDNMSLADCSRLELRAIDRIITRAVQGGNIPPWYTS</sequence>
<organism evidence="1 2">
    <name type="scientific">Lasiodiplodia mahajangana</name>
    <dbReference type="NCBI Taxonomy" id="1108764"/>
    <lineage>
        <taxon>Eukaryota</taxon>
        <taxon>Fungi</taxon>
        <taxon>Dikarya</taxon>
        <taxon>Ascomycota</taxon>
        <taxon>Pezizomycotina</taxon>
        <taxon>Dothideomycetes</taxon>
        <taxon>Dothideomycetes incertae sedis</taxon>
        <taxon>Botryosphaeriales</taxon>
        <taxon>Botryosphaeriaceae</taxon>
        <taxon>Lasiodiplodia</taxon>
    </lineage>
</organism>
<proteinExistence type="predicted"/>
<comment type="caution">
    <text evidence="1">The sequence shown here is derived from an EMBL/GenBank/DDBJ whole genome shotgun (WGS) entry which is preliminary data.</text>
</comment>
<accession>A0ACC2JGU4</accession>